<reference evidence="5 6" key="1">
    <citation type="submission" date="2023-01" db="EMBL/GenBank/DDBJ databases">
        <title>Genomes from the Australian National Cyanobacteria Reference Collection.</title>
        <authorList>
            <person name="Willis A."/>
            <person name="Lee E.M.F."/>
        </authorList>
    </citation>
    <scope>NUCLEOTIDE SEQUENCE [LARGE SCALE GENOMIC DNA]</scope>
    <source>
        <strain evidence="5 6">CS-1033</strain>
    </source>
</reference>
<name>A0ABT5AN38_9CYAN</name>
<evidence type="ECO:0000259" key="4">
    <source>
        <dbReference type="PROSITE" id="PS51379"/>
    </source>
</evidence>
<dbReference type="RefSeq" id="WP_271731345.1">
    <property type="nucleotide sequence ID" value="NZ_JANQDP010000041.1"/>
</dbReference>
<dbReference type="PROSITE" id="PS51379">
    <property type="entry name" value="4FE4S_FER_2"/>
    <property type="match status" value="1"/>
</dbReference>
<evidence type="ECO:0000256" key="3">
    <source>
        <dbReference type="ARBA" id="ARBA00023014"/>
    </source>
</evidence>
<accession>A0ABT5AN38</accession>
<proteinExistence type="predicted"/>
<evidence type="ECO:0000313" key="5">
    <source>
        <dbReference type="EMBL" id="MDB9538725.1"/>
    </source>
</evidence>
<dbReference type="Pfam" id="PF00037">
    <property type="entry name" value="Fer4"/>
    <property type="match status" value="1"/>
</dbReference>
<keyword evidence="2" id="KW-0408">Iron</keyword>
<protein>
    <submittedName>
        <fullName evidence="5">4Fe-4S binding protein</fullName>
    </submittedName>
</protein>
<gene>
    <name evidence="5" type="ORF">PN457_03425</name>
</gene>
<dbReference type="SUPFAM" id="SSF54862">
    <property type="entry name" value="4Fe-4S ferredoxins"/>
    <property type="match status" value="1"/>
</dbReference>
<keyword evidence="3" id="KW-0411">Iron-sulfur</keyword>
<evidence type="ECO:0000256" key="1">
    <source>
        <dbReference type="ARBA" id="ARBA00022723"/>
    </source>
</evidence>
<dbReference type="Gene3D" id="3.30.70.20">
    <property type="match status" value="1"/>
</dbReference>
<organism evidence="5 6">
    <name type="scientific">Anabaenopsis arnoldii</name>
    <dbReference type="NCBI Taxonomy" id="2152938"/>
    <lineage>
        <taxon>Bacteria</taxon>
        <taxon>Bacillati</taxon>
        <taxon>Cyanobacteriota</taxon>
        <taxon>Cyanophyceae</taxon>
        <taxon>Nostocales</taxon>
        <taxon>Nodulariaceae</taxon>
        <taxon>Anabaenopsis</taxon>
    </lineage>
</organism>
<dbReference type="Proteomes" id="UP001212499">
    <property type="component" value="Unassembled WGS sequence"/>
</dbReference>
<sequence>MAYQITSQCISCNRCLSVCPNDAVKVIDGHHVIDAALCTNCAGSIYSVPQCQAICPTSNGCVKQPHDYWESWFANYNRSLAKLTKKQDYWERWFNYYSQKFSEQLSRHQSEVVGVSG</sequence>
<dbReference type="EMBL" id="JAQMUH010000042">
    <property type="protein sequence ID" value="MDB9538725.1"/>
    <property type="molecule type" value="Genomic_DNA"/>
</dbReference>
<evidence type="ECO:0000313" key="6">
    <source>
        <dbReference type="Proteomes" id="UP001212499"/>
    </source>
</evidence>
<comment type="caution">
    <text evidence="5">The sequence shown here is derived from an EMBL/GenBank/DDBJ whole genome shotgun (WGS) entry which is preliminary data.</text>
</comment>
<keyword evidence="1" id="KW-0479">Metal-binding</keyword>
<dbReference type="InterPro" id="IPR017896">
    <property type="entry name" value="4Fe4S_Fe-S-bd"/>
</dbReference>
<feature type="domain" description="4Fe-4S ferredoxin-type" evidence="4">
    <location>
        <begin position="1"/>
        <end position="29"/>
    </location>
</feature>
<dbReference type="InterPro" id="IPR017900">
    <property type="entry name" value="4Fe4S_Fe_S_CS"/>
</dbReference>
<keyword evidence="6" id="KW-1185">Reference proteome</keyword>
<evidence type="ECO:0000256" key="2">
    <source>
        <dbReference type="ARBA" id="ARBA00023004"/>
    </source>
</evidence>
<dbReference type="PROSITE" id="PS00198">
    <property type="entry name" value="4FE4S_FER_1"/>
    <property type="match status" value="1"/>
</dbReference>